<organism evidence="1 2">
    <name type="scientific">Penicillium rubens (strain ATCC 28089 / DSM 1075 / NRRL 1951 / Wisconsin 54-1255)</name>
    <name type="common">Penicillium chrysogenum</name>
    <dbReference type="NCBI Taxonomy" id="500485"/>
    <lineage>
        <taxon>Eukaryota</taxon>
        <taxon>Fungi</taxon>
        <taxon>Dikarya</taxon>
        <taxon>Ascomycota</taxon>
        <taxon>Pezizomycotina</taxon>
        <taxon>Eurotiomycetes</taxon>
        <taxon>Eurotiomycetidae</taxon>
        <taxon>Eurotiales</taxon>
        <taxon>Aspergillaceae</taxon>
        <taxon>Penicillium</taxon>
        <taxon>Penicillium chrysogenum species complex</taxon>
    </lineage>
</organism>
<evidence type="ECO:0000313" key="2">
    <source>
        <dbReference type="Proteomes" id="UP000000724"/>
    </source>
</evidence>
<name>B6GVW2_PENRW</name>
<dbReference type="OrthoDB" id="2913095at2759"/>
<dbReference type="EMBL" id="AM920421">
    <property type="protein sequence ID" value="CAP79009.1"/>
    <property type="molecule type" value="Genomic_DNA"/>
</dbReference>
<dbReference type="VEuPathDB" id="FungiDB:PCH_Pc06g00160"/>
<evidence type="ECO:0000313" key="1">
    <source>
        <dbReference type="EMBL" id="CAP79009.1"/>
    </source>
</evidence>
<reference evidence="1 2" key="1">
    <citation type="journal article" date="2008" name="Nat. Biotechnol.">
        <title>Genome sequencing and analysis of the filamentous fungus Penicillium chrysogenum.</title>
        <authorList>
            <person name="van den Berg M.A."/>
            <person name="Albang R."/>
            <person name="Albermann K."/>
            <person name="Badger J.H."/>
            <person name="Daran J.-M."/>
            <person name="Driessen A.J.M."/>
            <person name="Garcia-Estrada C."/>
            <person name="Fedorova N.D."/>
            <person name="Harris D.M."/>
            <person name="Heijne W.H.M."/>
            <person name="Joardar V.S."/>
            <person name="Kiel J.A.K.W."/>
            <person name="Kovalchuk A."/>
            <person name="Martin J.F."/>
            <person name="Nierman W.C."/>
            <person name="Nijland J.G."/>
            <person name="Pronk J.T."/>
            <person name="Roubos J.A."/>
            <person name="van der Klei I.J."/>
            <person name="van Peij N.N.M.E."/>
            <person name="Veenhuis M."/>
            <person name="von Doehren H."/>
            <person name="Wagner C."/>
            <person name="Wortman J.R."/>
            <person name="Bovenberg R.A.L."/>
        </authorList>
    </citation>
    <scope>NUCLEOTIDE SEQUENCE [LARGE SCALE GENOMIC DNA]</scope>
    <source>
        <strain evidence="2">ATCC 28089 / DSM 1075 / NRRL 1951 / Wisconsin 54-1255</strain>
    </source>
</reference>
<dbReference type="HOGENOM" id="CLU_1741185_0_0_1"/>
<dbReference type="OMA" id="DSICREP"/>
<protein>
    <submittedName>
        <fullName evidence="1">Pc06g00160 protein</fullName>
    </submittedName>
</protein>
<keyword evidence="2" id="KW-1185">Reference proteome</keyword>
<dbReference type="Proteomes" id="UP000000724">
    <property type="component" value="Contig Pc00c06"/>
</dbReference>
<gene>
    <name evidence="1" type="ORF">Pc06g00160</name>
    <name evidence="1" type="ORF">PCH_Pc06g00160</name>
</gene>
<dbReference type="AlphaFoldDB" id="B6GVW2"/>
<proteinExistence type="predicted"/>
<sequence length="150" mass="17059">MAQDSRHQTAIRVDHVPLLLRNVLHAQPQRPEDKAIELWEAAMKVWVDSICREPLLQRTTAIAEYSLRKISDMGSEEVPQAQLPLPPRLYVARFHHVNGDHAKAREIVRTPVQIALELLSDEDTTNDHQAFAKLLYIFIPLGDKKNTVAA</sequence>
<accession>B6GVW2</accession>
<dbReference type="BioCyc" id="PCHR:PC06G00160-MONOMER"/>